<evidence type="ECO:0000313" key="2">
    <source>
        <dbReference type="EMBL" id="KAK1755913.1"/>
    </source>
</evidence>
<accession>A0AAJ0BF12</accession>
<feature type="compositionally biased region" description="Low complexity" evidence="1">
    <location>
        <begin position="331"/>
        <end position="344"/>
    </location>
</feature>
<keyword evidence="3" id="KW-1185">Reference proteome</keyword>
<feature type="compositionally biased region" description="Polar residues" evidence="1">
    <location>
        <begin position="299"/>
        <end position="317"/>
    </location>
</feature>
<gene>
    <name evidence="2" type="ORF">QBC47DRAFT_300621</name>
</gene>
<feature type="compositionally biased region" description="Polar residues" evidence="1">
    <location>
        <begin position="47"/>
        <end position="59"/>
    </location>
</feature>
<name>A0AAJ0BF12_9PEZI</name>
<dbReference type="EMBL" id="MU839833">
    <property type="protein sequence ID" value="KAK1755913.1"/>
    <property type="molecule type" value="Genomic_DNA"/>
</dbReference>
<feature type="compositionally biased region" description="Polar residues" evidence="1">
    <location>
        <begin position="214"/>
        <end position="228"/>
    </location>
</feature>
<proteinExistence type="predicted"/>
<sequence>MSFADFHVPGAYRFSDGPGSTLSAGIFRPPVSPADSTYNLAKSTGSLYSDISMSNSGPTGASKRKRVSTRESTPVDWNMNMDGANDGREEETRQFRYTLAGQINATPAGPPDSATNGILEDSVYSDVDYRRALGPKKEEESRSVQLEQSAVTAPAPVLTGWSTLALHTIGDVVGKVWEFCKTGSFRGFHAGGGKGYDINTPPKPWCNEHDLPTLPSQEPVQTPSSSGFVQFPQPEFKPFSPDFQQASTPDSTPRPAAKRRQVSGHDELKNWVLVDDREPVEKQPLSFNDALSKARRNTPNRIRQPGYYSQTQASANRRINGPISRVSGGASSLPRGRSSFSSLRISQASPSPVMREPASFAAPRSPVTRGTPSRIPVPVTQPSPNPVSFAGPSVASMSRPSSRQSRPSLPSPLPRSPTKASHRHSQSGASAASTALRRRTGTGIVDIDDIQASPRLDAEAKQLAQKKLAVERDTDARVDAFNARLLNMIRQGKEALGTKIEVMGEGGIEGWEDDL</sequence>
<dbReference type="AlphaFoldDB" id="A0AAJ0BF12"/>
<feature type="compositionally biased region" description="Polar residues" evidence="1">
    <location>
        <begin position="242"/>
        <end position="251"/>
    </location>
</feature>
<dbReference type="Proteomes" id="UP001239445">
    <property type="component" value="Unassembled WGS sequence"/>
</dbReference>
<comment type="caution">
    <text evidence="2">The sequence shown here is derived from an EMBL/GenBank/DDBJ whole genome shotgun (WGS) entry which is preliminary data.</text>
</comment>
<evidence type="ECO:0000313" key="3">
    <source>
        <dbReference type="Proteomes" id="UP001239445"/>
    </source>
</evidence>
<feature type="region of interest" description="Disordered" evidence="1">
    <location>
        <begin position="201"/>
        <end position="264"/>
    </location>
</feature>
<organism evidence="2 3">
    <name type="scientific">Echria macrotheca</name>
    <dbReference type="NCBI Taxonomy" id="438768"/>
    <lineage>
        <taxon>Eukaryota</taxon>
        <taxon>Fungi</taxon>
        <taxon>Dikarya</taxon>
        <taxon>Ascomycota</taxon>
        <taxon>Pezizomycotina</taxon>
        <taxon>Sordariomycetes</taxon>
        <taxon>Sordariomycetidae</taxon>
        <taxon>Sordariales</taxon>
        <taxon>Schizotheciaceae</taxon>
        <taxon>Echria</taxon>
    </lineage>
</organism>
<protein>
    <submittedName>
        <fullName evidence="2">Uncharacterized protein</fullName>
    </submittedName>
</protein>
<feature type="compositionally biased region" description="Low complexity" evidence="1">
    <location>
        <begin position="392"/>
        <end position="408"/>
    </location>
</feature>
<evidence type="ECO:0000256" key="1">
    <source>
        <dbReference type="SAM" id="MobiDB-lite"/>
    </source>
</evidence>
<feature type="region of interest" description="Disordered" evidence="1">
    <location>
        <begin position="284"/>
        <end position="437"/>
    </location>
</feature>
<feature type="region of interest" description="Disordered" evidence="1">
    <location>
        <begin position="47"/>
        <end position="88"/>
    </location>
</feature>
<reference evidence="2" key="1">
    <citation type="submission" date="2023-06" db="EMBL/GenBank/DDBJ databases">
        <title>Genome-scale phylogeny and comparative genomics of the fungal order Sordariales.</title>
        <authorList>
            <consortium name="Lawrence Berkeley National Laboratory"/>
            <person name="Hensen N."/>
            <person name="Bonometti L."/>
            <person name="Westerberg I."/>
            <person name="Brannstrom I.O."/>
            <person name="Guillou S."/>
            <person name="Cros-Aarteil S."/>
            <person name="Calhoun S."/>
            <person name="Haridas S."/>
            <person name="Kuo A."/>
            <person name="Mondo S."/>
            <person name="Pangilinan J."/>
            <person name="Riley R."/>
            <person name="Labutti K."/>
            <person name="Andreopoulos B."/>
            <person name="Lipzen A."/>
            <person name="Chen C."/>
            <person name="Yanf M."/>
            <person name="Daum C."/>
            <person name="Ng V."/>
            <person name="Clum A."/>
            <person name="Steindorff A."/>
            <person name="Ohm R."/>
            <person name="Martin F."/>
            <person name="Silar P."/>
            <person name="Natvig D."/>
            <person name="Lalanne C."/>
            <person name="Gautier V."/>
            <person name="Ament-Velasquez S.L."/>
            <person name="Kruys A."/>
            <person name="Hutchinson M.I."/>
            <person name="Powell A.J."/>
            <person name="Barry K."/>
            <person name="Miller A.N."/>
            <person name="Grigoriev I.V."/>
            <person name="Debuchy R."/>
            <person name="Gladieux P."/>
            <person name="Thoren M.H."/>
            <person name="Johannesson H."/>
        </authorList>
    </citation>
    <scope>NUCLEOTIDE SEQUENCE</scope>
    <source>
        <strain evidence="2">PSN4</strain>
    </source>
</reference>